<proteinExistence type="predicted"/>
<protein>
    <submittedName>
        <fullName evidence="1">Uncharacterized protein</fullName>
    </submittedName>
</protein>
<reference evidence="1" key="1">
    <citation type="submission" date="2022-08" db="UniProtKB">
        <authorList>
            <consortium name="EnsemblMetazoa"/>
        </authorList>
    </citation>
    <scope>IDENTIFICATION</scope>
    <source>
        <strain evidence="1">Israel</strain>
    </source>
</reference>
<keyword evidence="2" id="KW-1185">Reference proteome</keyword>
<evidence type="ECO:0000313" key="2">
    <source>
        <dbReference type="Proteomes" id="UP000092462"/>
    </source>
</evidence>
<dbReference type="EMBL" id="AJVK01011836">
    <property type="status" value="NOT_ANNOTATED_CDS"/>
    <property type="molecule type" value="Genomic_DNA"/>
</dbReference>
<dbReference type="VEuPathDB" id="VectorBase:PPAI002770"/>
<dbReference type="AlphaFoldDB" id="A0A1B0D5L3"/>
<dbReference type="VEuPathDB" id="VectorBase:PPAPM1_005092"/>
<sequence>MEGLSPEKALLMEIALELLGNTVYDVFGLKQDSLIDLFKDNALSNSNQKNATNMTPTAAAQQSLLRPLPQRVVNQEIQCPKTIPINSMLDQQCCNTEMNSYQKESKSRQFMQSGKNQEFVNTMLKKIETDITEEEIAPIAEKFFSMEKKNLERQCTEHKNSIINMKKSASSELEIAVIKEITHKIAAVKNRLEQYLLNPHDET</sequence>
<evidence type="ECO:0000313" key="1">
    <source>
        <dbReference type="EnsemblMetazoa" id="PPAI002770-PA"/>
    </source>
</evidence>
<organism evidence="1 2">
    <name type="scientific">Phlebotomus papatasi</name>
    <name type="common">Sandfly</name>
    <dbReference type="NCBI Taxonomy" id="29031"/>
    <lineage>
        <taxon>Eukaryota</taxon>
        <taxon>Metazoa</taxon>
        <taxon>Ecdysozoa</taxon>
        <taxon>Arthropoda</taxon>
        <taxon>Hexapoda</taxon>
        <taxon>Insecta</taxon>
        <taxon>Pterygota</taxon>
        <taxon>Neoptera</taxon>
        <taxon>Endopterygota</taxon>
        <taxon>Diptera</taxon>
        <taxon>Nematocera</taxon>
        <taxon>Psychodoidea</taxon>
        <taxon>Psychodidae</taxon>
        <taxon>Phlebotomus</taxon>
        <taxon>Phlebotomus</taxon>
    </lineage>
</organism>
<dbReference type="EnsemblMetazoa" id="PPAI002770-RA">
    <property type="protein sequence ID" value="PPAI002770-PA"/>
    <property type="gene ID" value="PPAI002770"/>
</dbReference>
<name>A0A1B0D5L3_PHLPP</name>
<accession>A0A1B0D5L3</accession>
<dbReference type="Proteomes" id="UP000092462">
    <property type="component" value="Unassembled WGS sequence"/>
</dbReference>